<protein>
    <submittedName>
        <fullName evidence="2">Arginine transporter</fullName>
    </submittedName>
</protein>
<keyword evidence="1" id="KW-0732">Signal</keyword>
<sequence length="113" mass="12087">MKRMVFAALALTLVASCGGGNRSHSGSTRVVATSGPILSACLQAGRKGATRQSCGCVQAVADARLSGSDQRLGASFFADPHRAQEIRQSDRTSHAEFWKRWSDFGNEAEKLCK</sequence>
<comment type="caution">
    <text evidence="2">The sequence shown here is derived from an EMBL/GenBank/DDBJ whole genome shotgun (WGS) entry which is preliminary data.</text>
</comment>
<dbReference type="EMBL" id="JBHSGI010000002">
    <property type="protein sequence ID" value="MFC4667660.1"/>
    <property type="molecule type" value="Genomic_DNA"/>
</dbReference>
<feature type="chain" id="PRO_5047185561" evidence="1">
    <location>
        <begin position="18"/>
        <end position="113"/>
    </location>
</feature>
<reference evidence="3" key="1">
    <citation type="journal article" date="2019" name="Int. J. Syst. Evol. Microbiol.">
        <title>The Global Catalogue of Microorganisms (GCM) 10K type strain sequencing project: providing services to taxonomists for standard genome sequencing and annotation.</title>
        <authorList>
            <consortium name="The Broad Institute Genomics Platform"/>
            <consortium name="The Broad Institute Genome Sequencing Center for Infectious Disease"/>
            <person name="Wu L."/>
            <person name="Ma J."/>
        </authorList>
    </citation>
    <scope>NUCLEOTIDE SEQUENCE [LARGE SCALE GENOMIC DNA]</scope>
    <source>
        <strain evidence="3">CGMCC 4.7283</strain>
    </source>
</reference>
<gene>
    <name evidence="2" type="ORF">ACFO5X_03775</name>
</gene>
<dbReference type="RefSeq" id="WP_380715895.1">
    <property type="nucleotide sequence ID" value="NZ_JBHSGI010000002.1"/>
</dbReference>
<dbReference type="PROSITE" id="PS51257">
    <property type="entry name" value="PROKAR_LIPOPROTEIN"/>
    <property type="match status" value="1"/>
</dbReference>
<evidence type="ECO:0000313" key="3">
    <source>
        <dbReference type="Proteomes" id="UP001595973"/>
    </source>
</evidence>
<organism evidence="2 3">
    <name type="scientific">Seohaeicola nanhaiensis</name>
    <dbReference type="NCBI Taxonomy" id="1387282"/>
    <lineage>
        <taxon>Bacteria</taxon>
        <taxon>Pseudomonadati</taxon>
        <taxon>Pseudomonadota</taxon>
        <taxon>Alphaproteobacteria</taxon>
        <taxon>Rhodobacterales</taxon>
        <taxon>Roseobacteraceae</taxon>
        <taxon>Seohaeicola</taxon>
    </lineage>
</organism>
<feature type="signal peptide" evidence="1">
    <location>
        <begin position="1"/>
        <end position="17"/>
    </location>
</feature>
<name>A0ABV9KBS7_9RHOB</name>
<accession>A0ABV9KBS7</accession>
<dbReference type="Proteomes" id="UP001595973">
    <property type="component" value="Unassembled WGS sequence"/>
</dbReference>
<evidence type="ECO:0000256" key="1">
    <source>
        <dbReference type="SAM" id="SignalP"/>
    </source>
</evidence>
<keyword evidence="3" id="KW-1185">Reference proteome</keyword>
<evidence type="ECO:0000313" key="2">
    <source>
        <dbReference type="EMBL" id="MFC4667660.1"/>
    </source>
</evidence>
<proteinExistence type="predicted"/>